<proteinExistence type="predicted"/>
<accession>A0A915N1S3</accession>
<reference evidence="2" key="1">
    <citation type="submission" date="2022-11" db="UniProtKB">
        <authorList>
            <consortium name="WormBaseParasite"/>
        </authorList>
    </citation>
    <scope>IDENTIFICATION</scope>
</reference>
<evidence type="ECO:0000313" key="2">
    <source>
        <dbReference type="WBParaSite" id="scaffold6203_cov303.g10572"/>
    </source>
</evidence>
<sequence>MTPKKEHDGTEEFYVFRCKDIFEVMTLKKLFVGPSTRPRWISKRKKGNKEYFRCFGDRCDMQMIVSTGSKNYIKISKGHHRGHEMNRERAILNALHAGTVGNVAEGVSVPLE</sequence>
<dbReference type="Proteomes" id="UP000887561">
    <property type="component" value="Unplaced"/>
</dbReference>
<organism evidence="1 2">
    <name type="scientific">Meloidogyne javanica</name>
    <name type="common">Root-knot nematode worm</name>
    <dbReference type="NCBI Taxonomy" id="6303"/>
    <lineage>
        <taxon>Eukaryota</taxon>
        <taxon>Metazoa</taxon>
        <taxon>Ecdysozoa</taxon>
        <taxon>Nematoda</taxon>
        <taxon>Chromadorea</taxon>
        <taxon>Rhabditida</taxon>
        <taxon>Tylenchina</taxon>
        <taxon>Tylenchomorpha</taxon>
        <taxon>Tylenchoidea</taxon>
        <taxon>Meloidogynidae</taxon>
        <taxon>Meloidogyninae</taxon>
        <taxon>Meloidogyne</taxon>
        <taxon>Meloidogyne incognita group</taxon>
    </lineage>
</organism>
<keyword evidence="1" id="KW-1185">Reference proteome</keyword>
<protein>
    <submittedName>
        <fullName evidence="2">FLYWCH-type domain-containing protein</fullName>
    </submittedName>
</protein>
<name>A0A915N1S3_MELJA</name>
<evidence type="ECO:0000313" key="1">
    <source>
        <dbReference type="Proteomes" id="UP000887561"/>
    </source>
</evidence>
<dbReference type="WBParaSite" id="scaffold6203_cov303.g10572">
    <property type="protein sequence ID" value="scaffold6203_cov303.g10572"/>
    <property type="gene ID" value="scaffold6203_cov303.g10572"/>
</dbReference>
<dbReference type="AlphaFoldDB" id="A0A915N1S3"/>